<accession>A0A8S1NMF1</accession>
<gene>
    <name evidence="1" type="ORF">PSON_ATCC_30995.1.T0590138</name>
</gene>
<evidence type="ECO:0000313" key="1">
    <source>
        <dbReference type="EMBL" id="CAD8092569.1"/>
    </source>
</evidence>
<dbReference type="AlphaFoldDB" id="A0A8S1NMF1"/>
<evidence type="ECO:0000313" key="2">
    <source>
        <dbReference type="Proteomes" id="UP000692954"/>
    </source>
</evidence>
<dbReference type="Proteomes" id="UP000692954">
    <property type="component" value="Unassembled WGS sequence"/>
</dbReference>
<organism evidence="1 2">
    <name type="scientific">Paramecium sonneborni</name>
    <dbReference type="NCBI Taxonomy" id="65129"/>
    <lineage>
        <taxon>Eukaryota</taxon>
        <taxon>Sar</taxon>
        <taxon>Alveolata</taxon>
        <taxon>Ciliophora</taxon>
        <taxon>Intramacronucleata</taxon>
        <taxon>Oligohymenophorea</taxon>
        <taxon>Peniculida</taxon>
        <taxon>Parameciidae</taxon>
        <taxon>Paramecium</taxon>
    </lineage>
</organism>
<sequence length="79" mass="10015">MYYWECSQHYQQLFSYPSQYWDHQYNILCFVIKYQRRKMLVSIQIYCEQLFLNQQKIYYKNQTQSILQKLIKPCCFLYV</sequence>
<reference evidence="1" key="1">
    <citation type="submission" date="2021-01" db="EMBL/GenBank/DDBJ databases">
        <authorList>
            <consortium name="Genoscope - CEA"/>
            <person name="William W."/>
        </authorList>
    </citation>
    <scope>NUCLEOTIDE SEQUENCE</scope>
</reference>
<dbReference type="EMBL" id="CAJJDN010000059">
    <property type="protein sequence ID" value="CAD8092569.1"/>
    <property type="molecule type" value="Genomic_DNA"/>
</dbReference>
<name>A0A8S1NMF1_9CILI</name>
<comment type="caution">
    <text evidence="1">The sequence shown here is derived from an EMBL/GenBank/DDBJ whole genome shotgun (WGS) entry which is preliminary data.</text>
</comment>
<keyword evidence="2" id="KW-1185">Reference proteome</keyword>
<protein>
    <submittedName>
        <fullName evidence="1">Uncharacterized protein</fullName>
    </submittedName>
</protein>
<proteinExistence type="predicted"/>